<dbReference type="InterPro" id="IPR026960">
    <property type="entry name" value="RVT-Znf"/>
</dbReference>
<dbReference type="Pfam" id="PF13966">
    <property type="entry name" value="zf-RVT"/>
    <property type="match status" value="1"/>
</dbReference>
<gene>
    <name evidence="2" type="ORF">glysoja_037634</name>
</gene>
<dbReference type="Proteomes" id="UP000053555">
    <property type="component" value="Unassembled WGS sequence"/>
</dbReference>
<sequence length="82" mass="9742">VRDPYLFLIENTNPVYVLFYRSIWMLAIPHNVAIFEWKLSKDKLPTRKNLQCRNILLEEQHQLCPFCSGKEEDSSHLIFTCS</sequence>
<dbReference type="AlphaFoldDB" id="A0A0B2QPX3"/>
<accession>A0A0B2QPX3</accession>
<organism evidence="2">
    <name type="scientific">Glycine soja</name>
    <name type="common">Wild soybean</name>
    <dbReference type="NCBI Taxonomy" id="3848"/>
    <lineage>
        <taxon>Eukaryota</taxon>
        <taxon>Viridiplantae</taxon>
        <taxon>Streptophyta</taxon>
        <taxon>Embryophyta</taxon>
        <taxon>Tracheophyta</taxon>
        <taxon>Spermatophyta</taxon>
        <taxon>Magnoliopsida</taxon>
        <taxon>eudicotyledons</taxon>
        <taxon>Gunneridae</taxon>
        <taxon>Pentapetalae</taxon>
        <taxon>rosids</taxon>
        <taxon>fabids</taxon>
        <taxon>Fabales</taxon>
        <taxon>Fabaceae</taxon>
        <taxon>Papilionoideae</taxon>
        <taxon>50 kb inversion clade</taxon>
        <taxon>NPAAA clade</taxon>
        <taxon>indigoferoid/millettioid clade</taxon>
        <taxon>Phaseoleae</taxon>
        <taxon>Glycine</taxon>
        <taxon>Glycine subgen. Soja</taxon>
    </lineage>
</organism>
<feature type="non-terminal residue" evidence="2">
    <location>
        <position position="1"/>
    </location>
</feature>
<feature type="non-terminal residue" evidence="2">
    <location>
        <position position="82"/>
    </location>
</feature>
<dbReference type="EMBL" id="KN656204">
    <property type="protein sequence ID" value="KHN23586.1"/>
    <property type="molecule type" value="Genomic_DNA"/>
</dbReference>
<proteinExistence type="predicted"/>
<name>A0A0B2QPX3_GLYSO</name>
<feature type="domain" description="Reverse transcriptase zinc-binding" evidence="1">
    <location>
        <begin position="9"/>
        <end position="82"/>
    </location>
</feature>
<evidence type="ECO:0000259" key="1">
    <source>
        <dbReference type="Pfam" id="PF13966"/>
    </source>
</evidence>
<reference evidence="2" key="1">
    <citation type="submission" date="2014-07" db="EMBL/GenBank/DDBJ databases">
        <title>Identification of a novel salt tolerance gene in wild soybean by whole-genome sequencing.</title>
        <authorList>
            <person name="Lam H.-M."/>
            <person name="Qi X."/>
            <person name="Li M.-W."/>
            <person name="Liu X."/>
            <person name="Xie M."/>
            <person name="Ni M."/>
            <person name="Xu X."/>
        </authorList>
    </citation>
    <scope>NUCLEOTIDE SEQUENCE [LARGE SCALE GENOMIC DNA]</scope>
    <source>
        <tissue evidence="2">Root</tissue>
    </source>
</reference>
<evidence type="ECO:0000313" key="2">
    <source>
        <dbReference type="EMBL" id="KHN23586.1"/>
    </source>
</evidence>
<protein>
    <recommendedName>
        <fullName evidence="1">Reverse transcriptase zinc-binding domain-containing protein</fullName>
    </recommendedName>
</protein>